<evidence type="ECO:0000313" key="6">
    <source>
        <dbReference type="EMBL" id="NHT77573.1"/>
    </source>
</evidence>
<dbReference type="CDD" id="cd11304">
    <property type="entry name" value="Cadherin_repeat"/>
    <property type="match status" value="1"/>
</dbReference>
<proteinExistence type="predicted"/>
<organism evidence="6 7">
    <name type="scientific">Ferranicluibacter rubi</name>
    <dbReference type="NCBI Taxonomy" id="2715133"/>
    <lineage>
        <taxon>Bacteria</taxon>
        <taxon>Pseudomonadati</taxon>
        <taxon>Pseudomonadota</taxon>
        <taxon>Alphaproteobacteria</taxon>
        <taxon>Hyphomicrobiales</taxon>
        <taxon>Rhizobiaceae</taxon>
        <taxon>Ferranicluibacter</taxon>
    </lineage>
</organism>
<dbReference type="SUPFAM" id="SSF51120">
    <property type="entry name" value="beta-Roll"/>
    <property type="match status" value="2"/>
</dbReference>
<keyword evidence="3" id="KW-0964">Secreted</keyword>
<evidence type="ECO:0000256" key="2">
    <source>
        <dbReference type="ARBA" id="ARBA00004613"/>
    </source>
</evidence>
<sequence>MSDFTVEDHTPAGTVVATFPDAEGTYKVVDDSFYWGGWPNYTEMRDFFEFRGNDLVTTRTLDFRDADFVLRITTAEFSIRGEGSIYTIHINDTVDTFIGTANQEELRGTAGADIFNGMQGDDFLYGERGIDKAIFSGNFSDYVFKQDTNSIRVYDTRAGGDGKDRLQGIEVLQFADRTIDASALVTDTAPGNIQISNRQVSENLPAGTVVGVLTAVDPEGRALTYSLSDNRAFRIDGDRVVTTQALDFETLSTHHITITATDPADNSIATSFQVDVLDAVDIQKGTANADTLRGAAGVDNIQGFAGNDRLVGNSGDDTLIGDAGNDKLFGGNGNDRLYGGAGADFLSGGTGKDVFIYRSISQSTPSAVGRDTISDFDVKSGDKISLSDIDANTKAAGNQAFSFIGTKDFSGKAGELRYEKQAFNTYIYADVNGDGKSDFSIHLDQATPVISGFFLL</sequence>
<evidence type="ECO:0000259" key="5">
    <source>
        <dbReference type="PROSITE" id="PS50268"/>
    </source>
</evidence>
<dbReference type="GO" id="GO:0016020">
    <property type="term" value="C:membrane"/>
    <property type="evidence" value="ECO:0007669"/>
    <property type="project" value="InterPro"/>
</dbReference>
<comment type="caution">
    <text evidence="6">The sequence shown here is derived from an EMBL/GenBank/DDBJ whole genome shotgun (WGS) entry which is preliminary data.</text>
</comment>
<dbReference type="InterPro" id="IPR015919">
    <property type="entry name" value="Cadherin-like_sf"/>
</dbReference>
<dbReference type="InterPro" id="IPR013858">
    <property type="entry name" value="Peptidase_M10B_C"/>
</dbReference>
<dbReference type="InterPro" id="IPR050557">
    <property type="entry name" value="RTX_toxin/Mannuronan_C5-epim"/>
</dbReference>
<dbReference type="EMBL" id="JAANCM010000009">
    <property type="protein sequence ID" value="NHT77573.1"/>
    <property type="molecule type" value="Genomic_DNA"/>
</dbReference>
<dbReference type="InterPro" id="IPR001343">
    <property type="entry name" value="Hemolysn_Ca-bd"/>
</dbReference>
<dbReference type="GO" id="GO:0005509">
    <property type="term" value="F:calcium ion binding"/>
    <property type="evidence" value="ECO:0007669"/>
    <property type="project" value="InterPro"/>
</dbReference>
<dbReference type="PRINTS" id="PR00313">
    <property type="entry name" value="CABNDNGRPT"/>
</dbReference>
<keyword evidence="7" id="KW-1185">Reference proteome</keyword>
<dbReference type="Pfam" id="PF08548">
    <property type="entry name" value="Peptidase_M10_C"/>
    <property type="match status" value="1"/>
</dbReference>
<accession>A0AA43ZIH5</accession>
<comment type="cofactor">
    <cofactor evidence="1">
        <name>Ca(2+)</name>
        <dbReference type="ChEBI" id="CHEBI:29108"/>
    </cofactor>
</comment>
<evidence type="ECO:0000313" key="7">
    <source>
        <dbReference type="Proteomes" id="UP001155840"/>
    </source>
</evidence>
<dbReference type="Pfam" id="PF00353">
    <property type="entry name" value="HemolysinCabind"/>
    <property type="match status" value="2"/>
</dbReference>
<reference evidence="6" key="1">
    <citation type="submission" date="2020-03" db="EMBL/GenBank/DDBJ databases">
        <title>Ferranicluibacter endophyticum gen. nov., sp. nov., a new genus isolated from Rubus ulmifolius Schott. stem.</title>
        <authorList>
            <person name="Roca-Couso R."/>
            <person name="Flores-Felix J.D."/>
            <person name="Igual J.M."/>
            <person name="Rivas R."/>
        </authorList>
    </citation>
    <scope>NUCLEOTIDE SEQUENCE</scope>
    <source>
        <strain evidence="6">CRRU44</strain>
    </source>
</reference>
<dbReference type="SUPFAM" id="SSF49313">
    <property type="entry name" value="Cadherin-like"/>
    <property type="match status" value="1"/>
</dbReference>
<evidence type="ECO:0000256" key="1">
    <source>
        <dbReference type="ARBA" id="ARBA00001913"/>
    </source>
</evidence>
<dbReference type="GO" id="GO:0005615">
    <property type="term" value="C:extracellular space"/>
    <property type="evidence" value="ECO:0007669"/>
    <property type="project" value="InterPro"/>
</dbReference>
<dbReference type="AlphaFoldDB" id="A0AA43ZIH5"/>
<comment type="subcellular location">
    <subcellularLocation>
        <location evidence="2">Secreted</location>
    </subcellularLocation>
</comment>
<dbReference type="Pfam" id="PF00028">
    <property type="entry name" value="Cadherin"/>
    <property type="match status" value="1"/>
</dbReference>
<dbReference type="InterPro" id="IPR018511">
    <property type="entry name" value="Hemolysin-typ_Ca-bd_CS"/>
</dbReference>
<dbReference type="RefSeq" id="WP_167130133.1">
    <property type="nucleotide sequence ID" value="NZ_JAANCM010000009.1"/>
</dbReference>
<feature type="domain" description="Cadherin" evidence="5">
    <location>
        <begin position="199"/>
        <end position="292"/>
    </location>
</feature>
<dbReference type="Gene3D" id="2.150.10.10">
    <property type="entry name" value="Serralysin-like metalloprotease, C-terminal"/>
    <property type="match status" value="2"/>
</dbReference>
<dbReference type="PANTHER" id="PTHR38340:SF1">
    <property type="entry name" value="S-LAYER PROTEIN"/>
    <property type="match status" value="1"/>
</dbReference>
<gene>
    <name evidence="6" type="ORF">G8E10_17810</name>
</gene>
<dbReference type="PROSITE" id="PS50268">
    <property type="entry name" value="CADHERIN_2"/>
    <property type="match status" value="1"/>
</dbReference>
<dbReference type="InterPro" id="IPR011049">
    <property type="entry name" value="Serralysin-like_metalloprot_C"/>
</dbReference>
<evidence type="ECO:0000256" key="3">
    <source>
        <dbReference type="ARBA" id="ARBA00022525"/>
    </source>
</evidence>
<dbReference type="InterPro" id="IPR002126">
    <property type="entry name" value="Cadherin-like_dom"/>
</dbReference>
<protein>
    <recommendedName>
        <fullName evidence="5">Cadherin domain-containing protein</fullName>
    </recommendedName>
</protein>
<dbReference type="PANTHER" id="PTHR38340">
    <property type="entry name" value="S-LAYER PROTEIN"/>
    <property type="match status" value="1"/>
</dbReference>
<evidence type="ECO:0000256" key="4">
    <source>
        <dbReference type="ARBA" id="ARBA00022737"/>
    </source>
</evidence>
<dbReference type="SMART" id="SM00112">
    <property type="entry name" value="CA"/>
    <property type="match status" value="1"/>
</dbReference>
<dbReference type="Proteomes" id="UP001155840">
    <property type="component" value="Unassembled WGS sequence"/>
</dbReference>
<dbReference type="GO" id="GO:0007156">
    <property type="term" value="P:homophilic cell adhesion via plasma membrane adhesion molecules"/>
    <property type="evidence" value="ECO:0007669"/>
    <property type="project" value="InterPro"/>
</dbReference>
<keyword evidence="4" id="KW-0677">Repeat</keyword>
<name>A0AA43ZIH5_9HYPH</name>
<dbReference type="PROSITE" id="PS00330">
    <property type="entry name" value="HEMOLYSIN_CALCIUM"/>
    <property type="match status" value="3"/>
</dbReference>